<proteinExistence type="predicted"/>
<organism evidence="2 3">
    <name type="scientific">Roseibium litorale</name>
    <dbReference type="NCBI Taxonomy" id="2803841"/>
    <lineage>
        <taxon>Bacteria</taxon>
        <taxon>Pseudomonadati</taxon>
        <taxon>Pseudomonadota</taxon>
        <taxon>Alphaproteobacteria</taxon>
        <taxon>Hyphomicrobiales</taxon>
        <taxon>Stappiaceae</taxon>
        <taxon>Roseibium</taxon>
    </lineage>
</organism>
<protein>
    <submittedName>
        <fullName evidence="2">Uncharacterized protein</fullName>
    </submittedName>
</protein>
<keyword evidence="1" id="KW-0472">Membrane</keyword>
<reference evidence="2 3" key="2">
    <citation type="journal article" date="2021" name="Int. J. Syst. Evol. Microbiol.">
        <title>Roseibium litorale sp. nov., isolated from a tidal flat sediment and proposal for the reclassification of Labrenzia polysiphoniae as Roseibium polysiphoniae comb. nov.</title>
        <authorList>
            <person name="Liu Y."/>
            <person name="Pei T."/>
            <person name="Du J."/>
            <person name="Chao M."/>
            <person name="Deng M.R."/>
            <person name="Zhu H."/>
        </authorList>
    </citation>
    <scope>NUCLEOTIDE SEQUENCE [LARGE SCALE GENOMIC DNA]</scope>
    <source>
        <strain evidence="2 3">4C16A</strain>
    </source>
</reference>
<dbReference type="RefSeq" id="WP_192150682.1">
    <property type="nucleotide sequence ID" value="NZ_JACYXI010000020.1"/>
</dbReference>
<evidence type="ECO:0000313" key="3">
    <source>
        <dbReference type="Proteomes" id="UP000632063"/>
    </source>
</evidence>
<sequence length="133" mass="14359">MTQADLIAALPEGRLPPELMTLHAADLLALFGLGLIFSAVMSLLFMPFLARRPSRKSMIRQTRGLPPEERLLAIARILGHLPEGLRPAAYGLEPLPGDDVIEREALKATSVFKAAKVSRAARVPRQAARAAAS</sequence>
<accession>A0ABR9CT76</accession>
<gene>
    <name evidence="2" type="ORF">IG616_21225</name>
</gene>
<feature type="transmembrane region" description="Helical" evidence="1">
    <location>
        <begin position="27"/>
        <end position="50"/>
    </location>
</feature>
<keyword evidence="3" id="KW-1185">Reference proteome</keyword>
<keyword evidence="1" id="KW-1133">Transmembrane helix</keyword>
<dbReference type="EMBL" id="JACYXI010000020">
    <property type="protein sequence ID" value="MBD8894075.1"/>
    <property type="molecule type" value="Genomic_DNA"/>
</dbReference>
<name>A0ABR9CT76_9HYPH</name>
<keyword evidence="1" id="KW-0812">Transmembrane</keyword>
<dbReference type="Proteomes" id="UP000632063">
    <property type="component" value="Unassembled WGS sequence"/>
</dbReference>
<comment type="caution">
    <text evidence="2">The sequence shown here is derived from an EMBL/GenBank/DDBJ whole genome shotgun (WGS) entry which is preliminary data.</text>
</comment>
<evidence type="ECO:0000313" key="2">
    <source>
        <dbReference type="EMBL" id="MBD8894075.1"/>
    </source>
</evidence>
<evidence type="ECO:0000256" key="1">
    <source>
        <dbReference type="SAM" id="Phobius"/>
    </source>
</evidence>
<reference evidence="3" key="1">
    <citation type="submission" date="2020-09" db="EMBL/GenBank/DDBJ databases">
        <title>The genome sequence of strain Labrenzia suaedae 4C16A.</title>
        <authorList>
            <person name="Liu Y."/>
        </authorList>
    </citation>
    <scope>NUCLEOTIDE SEQUENCE [LARGE SCALE GENOMIC DNA]</scope>
    <source>
        <strain evidence="3">4C16A</strain>
    </source>
</reference>